<dbReference type="AlphaFoldDB" id="A0A7K3WDA3"/>
<accession>A0A7K3WDA3</accession>
<dbReference type="EMBL" id="JAAGWK010000009">
    <property type="protein sequence ID" value="NEL53750.1"/>
    <property type="molecule type" value="Genomic_DNA"/>
</dbReference>
<keyword evidence="2" id="KW-1185">Reference proteome</keyword>
<organism evidence="1 2">
    <name type="scientific">Goekera deserti</name>
    <dbReference type="NCBI Taxonomy" id="2497753"/>
    <lineage>
        <taxon>Bacteria</taxon>
        <taxon>Bacillati</taxon>
        <taxon>Actinomycetota</taxon>
        <taxon>Actinomycetes</taxon>
        <taxon>Geodermatophilales</taxon>
        <taxon>Geodermatophilaceae</taxon>
        <taxon>Goekera</taxon>
    </lineage>
</organism>
<evidence type="ECO:0000313" key="1">
    <source>
        <dbReference type="EMBL" id="NEL53750.1"/>
    </source>
</evidence>
<name>A0A7K3WDA3_9ACTN</name>
<dbReference type="InterPro" id="IPR025629">
    <property type="entry name" value="DUF4287"/>
</dbReference>
<protein>
    <submittedName>
        <fullName evidence="1">DUF4287 domain-containing protein</fullName>
    </submittedName>
</protein>
<dbReference type="Pfam" id="PF14117">
    <property type="entry name" value="DUF4287"/>
    <property type="match status" value="1"/>
</dbReference>
<gene>
    <name evidence="1" type="ORF">G1H19_07010</name>
</gene>
<sequence length="69" mass="7550">MTDAPKGSAYFPAIEARYGKPIAHWQELLQAHRAEQPEQKFMQQVAWLKSEHGLGHGHATALVSATPAG</sequence>
<dbReference type="Proteomes" id="UP000470470">
    <property type="component" value="Unassembled WGS sequence"/>
</dbReference>
<evidence type="ECO:0000313" key="2">
    <source>
        <dbReference type="Proteomes" id="UP000470470"/>
    </source>
</evidence>
<proteinExistence type="predicted"/>
<comment type="caution">
    <text evidence="1">The sequence shown here is derived from an EMBL/GenBank/DDBJ whole genome shotgun (WGS) entry which is preliminary data.</text>
</comment>
<reference evidence="1 2" key="1">
    <citation type="submission" date="2020-02" db="EMBL/GenBank/DDBJ databases">
        <title>The whole genome sequence of CPCC 205119.</title>
        <authorList>
            <person name="Jiang Z."/>
        </authorList>
    </citation>
    <scope>NUCLEOTIDE SEQUENCE [LARGE SCALE GENOMIC DNA]</scope>
    <source>
        <strain evidence="1 2">CPCC 205119</strain>
    </source>
</reference>
<dbReference type="RefSeq" id="WP_162392658.1">
    <property type="nucleotide sequence ID" value="NZ_JAABOZ010000002.1"/>
</dbReference>